<keyword evidence="7" id="KW-1185">Reference proteome</keyword>
<protein>
    <recommendedName>
        <fullName evidence="5">Probable membrane transporter protein</fullName>
    </recommendedName>
</protein>
<accession>A0A7K3WUU9</accession>
<dbReference type="Proteomes" id="UP000486602">
    <property type="component" value="Unassembled WGS sequence"/>
</dbReference>
<feature type="transmembrane region" description="Helical" evidence="5">
    <location>
        <begin position="215"/>
        <end position="233"/>
    </location>
</feature>
<dbReference type="PANTHER" id="PTHR43701:SF2">
    <property type="entry name" value="MEMBRANE TRANSPORTER PROTEIN YJNA-RELATED"/>
    <property type="match status" value="1"/>
</dbReference>
<dbReference type="GO" id="GO:0005886">
    <property type="term" value="C:plasma membrane"/>
    <property type="evidence" value="ECO:0007669"/>
    <property type="project" value="UniProtKB-SubCell"/>
</dbReference>
<sequence>MLEIFGFIAALFIGLLLGLMGGGGSIVTVPVLVYLMHYSPVVATGYSLFVVGSTSVVGASMYWKRGLIDFKTALSFGIPASIAVYLTRQFIIPAIPDKMFEIGSFHVTKSIFLMLLFAVILIMASMSMVKGRQRVEKAPGEQNIIQRSVLLQGVGIGFLTGMVGVGGGFMIVPALVILSGLSMKRAVGTSLLIIAANSLIGFLGDIFRSDIDWRFLLVFTVISIIGIFIGNFLSKKIPGEKLKKSFGWFVLIMGLYILLKEIWF</sequence>
<comment type="caution">
    <text evidence="6">The sequence shown here is derived from an EMBL/GenBank/DDBJ whole genome shotgun (WGS) entry which is preliminary data.</text>
</comment>
<keyword evidence="3 5" id="KW-1133">Transmembrane helix</keyword>
<dbReference type="InterPro" id="IPR051598">
    <property type="entry name" value="TSUP/Inactive_protease-like"/>
</dbReference>
<evidence type="ECO:0000256" key="1">
    <source>
        <dbReference type="ARBA" id="ARBA00004141"/>
    </source>
</evidence>
<evidence type="ECO:0000256" key="5">
    <source>
        <dbReference type="RuleBase" id="RU363041"/>
    </source>
</evidence>
<dbReference type="AlphaFoldDB" id="A0A7K3WUU9"/>
<dbReference type="InterPro" id="IPR002781">
    <property type="entry name" value="TM_pro_TauE-like"/>
</dbReference>
<comment type="subcellular location">
    <subcellularLocation>
        <location evidence="5">Cell membrane</location>
        <topology evidence="5">Multi-pass membrane protein</topology>
    </subcellularLocation>
    <subcellularLocation>
        <location evidence="1">Membrane</location>
        <topology evidence="1">Multi-pass membrane protein</topology>
    </subcellularLocation>
</comment>
<feature type="transmembrane region" description="Helical" evidence="5">
    <location>
        <begin position="111"/>
        <end position="129"/>
    </location>
</feature>
<feature type="transmembrane region" description="Helical" evidence="5">
    <location>
        <begin position="149"/>
        <end position="180"/>
    </location>
</feature>
<dbReference type="PANTHER" id="PTHR43701">
    <property type="entry name" value="MEMBRANE TRANSPORTER PROTEIN MJ0441-RELATED"/>
    <property type="match status" value="1"/>
</dbReference>
<dbReference type="EMBL" id="JAAGVY010000047">
    <property type="protein sequence ID" value="NEN25284.1"/>
    <property type="molecule type" value="Genomic_DNA"/>
</dbReference>
<organism evidence="6 7">
    <name type="scientific">Cryomorpha ignava</name>
    <dbReference type="NCBI Taxonomy" id="101383"/>
    <lineage>
        <taxon>Bacteria</taxon>
        <taxon>Pseudomonadati</taxon>
        <taxon>Bacteroidota</taxon>
        <taxon>Flavobacteriia</taxon>
        <taxon>Flavobacteriales</taxon>
        <taxon>Cryomorphaceae</taxon>
        <taxon>Cryomorpha</taxon>
    </lineage>
</organism>
<name>A0A7K3WUU9_9FLAO</name>
<evidence type="ECO:0000256" key="3">
    <source>
        <dbReference type="ARBA" id="ARBA00022989"/>
    </source>
</evidence>
<feature type="transmembrane region" description="Helical" evidence="5">
    <location>
        <begin position="186"/>
        <end position="203"/>
    </location>
</feature>
<dbReference type="RefSeq" id="WP_163286743.1">
    <property type="nucleotide sequence ID" value="NZ_JAAGVY010000047.1"/>
</dbReference>
<evidence type="ECO:0000256" key="2">
    <source>
        <dbReference type="ARBA" id="ARBA00022692"/>
    </source>
</evidence>
<gene>
    <name evidence="6" type="ORF">G3O08_17440</name>
</gene>
<comment type="similarity">
    <text evidence="5">Belongs to the 4-toluene sulfonate uptake permease (TSUP) (TC 2.A.102) family.</text>
</comment>
<keyword evidence="4 5" id="KW-0472">Membrane</keyword>
<reference evidence="6 7" key="1">
    <citation type="submission" date="2020-02" db="EMBL/GenBank/DDBJ databases">
        <title>Out from the shadows clarifying the taxonomy of the family Cryomorphaceae and related taxa by utilizing the GTDB taxonomic framework.</title>
        <authorList>
            <person name="Bowman J.P."/>
        </authorList>
    </citation>
    <scope>NUCLEOTIDE SEQUENCE [LARGE SCALE GENOMIC DNA]</scope>
    <source>
        <strain evidence="6 7">QSSC 1-22</strain>
    </source>
</reference>
<feature type="transmembrane region" description="Helical" evidence="5">
    <location>
        <begin position="73"/>
        <end position="91"/>
    </location>
</feature>
<feature type="transmembrane region" description="Helical" evidence="5">
    <location>
        <begin position="41"/>
        <end position="61"/>
    </location>
</feature>
<keyword evidence="5" id="KW-1003">Cell membrane</keyword>
<feature type="transmembrane region" description="Helical" evidence="5">
    <location>
        <begin position="245"/>
        <end position="263"/>
    </location>
</feature>
<evidence type="ECO:0000313" key="7">
    <source>
        <dbReference type="Proteomes" id="UP000486602"/>
    </source>
</evidence>
<evidence type="ECO:0000256" key="4">
    <source>
        <dbReference type="ARBA" id="ARBA00023136"/>
    </source>
</evidence>
<keyword evidence="2 5" id="KW-0812">Transmembrane</keyword>
<dbReference type="Pfam" id="PF01925">
    <property type="entry name" value="TauE"/>
    <property type="match status" value="1"/>
</dbReference>
<proteinExistence type="inferred from homology"/>
<evidence type="ECO:0000313" key="6">
    <source>
        <dbReference type="EMBL" id="NEN25284.1"/>
    </source>
</evidence>
<feature type="transmembrane region" description="Helical" evidence="5">
    <location>
        <begin position="7"/>
        <end position="35"/>
    </location>
</feature>